<dbReference type="Pfam" id="PF06052">
    <property type="entry name" value="3-HAO"/>
    <property type="match status" value="1"/>
</dbReference>
<accession>Q8WPV9</accession>
<dbReference type="InterPro" id="IPR014710">
    <property type="entry name" value="RmlC-like_jellyroll"/>
</dbReference>
<reference evidence="11" key="1">
    <citation type="submission" date="2000-12" db="EMBL/GenBank/DDBJ databases">
        <title>Induction of 3-hydroxyanthranilate 3, 4-dioxygenase in Suberites domuncula by lipopolysaccharide.</title>
        <authorList>
            <person name="Sudek S."/>
            <person name="Schuetze J."/>
            <person name="de Rosa S."/>
            <person name="Mueller W.E.G."/>
        </authorList>
    </citation>
    <scope>NUCLEOTIDE SEQUENCE</scope>
</reference>
<dbReference type="FunFam" id="2.60.120.10:FF:000077">
    <property type="entry name" value="3-hydroxyanthranilate 3,4-dioxygenase"/>
    <property type="match status" value="1"/>
</dbReference>
<comment type="similarity">
    <text evidence="10">Belongs to the 3-HAO family.</text>
</comment>
<comment type="cofactor">
    <cofactor evidence="1 10">
        <name>Fe(2+)</name>
        <dbReference type="ChEBI" id="CHEBI:29033"/>
    </cofactor>
</comment>
<dbReference type="SUPFAM" id="SSF51182">
    <property type="entry name" value="RmlC-like cupins"/>
    <property type="match status" value="2"/>
</dbReference>
<dbReference type="GO" id="GO:0019805">
    <property type="term" value="P:quinolinate biosynthetic process"/>
    <property type="evidence" value="ECO:0007669"/>
    <property type="project" value="UniProtKB-UniRule"/>
</dbReference>
<keyword evidence="7 10" id="KW-0560">Oxidoreductase</keyword>
<dbReference type="PIRSF" id="PIRSF017681">
    <property type="entry name" value="3hydroanth_dOase_animal"/>
    <property type="match status" value="1"/>
</dbReference>
<dbReference type="InterPro" id="IPR010329">
    <property type="entry name" value="3hydroanth_dOase"/>
</dbReference>
<dbReference type="InterPro" id="IPR011051">
    <property type="entry name" value="RmlC_Cupin_sf"/>
</dbReference>
<evidence type="ECO:0000256" key="10">
    <source>
        <dbReference type="HAMAP-Rule" id="MF_03019"/>
    </source>
</evidence>
<evidence type="ECO:0000256" key="5">
    <source>
        <dbReference type="ARBA" id="ARBA00022723"/>
    </source>
</evidence>
<dbReference type="Gene3D" id="2.60.120.10">
    <property type="entry name" value="Jelly Rolls"/>
    <property type="match status" value="1"/>
</dbReference>
<feature type="binding site" evidence="10">
    <location>
        <position position="50"/>
    </location>
    <ligand>
        <name>Fe cation</name>
        <dbReference type="ChEBI" id="CHEBI:24875"/>
        <note>catalytic</note>
    </ligand>
</feature>
<dbReference type="GO" id="GO:0005737">
    <property type="term" value="C:cytoplasm"/>
    <property type="evidence" value="ECO:0007669"/>
    <property type="project" value="UniProtKB-SubCell"/>
</dbReference>
<comment type="subcellular location">
    <subcellularLocation>
        <location evidence="10">Cytoplasm</location>
    </subcellularLocation>
</comment>
<comment type="catalytic activity">
    <reaction evidence="9 10">
        <text>3-hydroxyanthranilate + O2 = (2Z,4Z)-2-amino-3-carboxymuconate 6-semialdehyde</text>
        <dbReference type="Rhea" id="RHEA:17953"/>
        <dbReference type="ChEBI" id="CHEBI:15379"/>
        <dbReference type="ChEBI" id="CHEBI:36559"/>
        <dbReference type="ChEBI" id="CHEBI:77612"/>
        <dbReference type="EC" id="1.13.11.6"/>
    </reaction>
</comment>
<evidence type="ECO:0000256" key="1">
    <source>
        <dbReference type="ARBA" id="ARBA00001954"/>
    </source>
</evidence>
<feature type="region of interest" description="Domain B" evidence="10">
    <location>
        <begin position="164"/>
        <end position="288"/>
    </location>
</feature>
<dbReference type="UniPathway" id="UPA00253">
    <property type="reaction ID" value="UER00330"/>
</dbReference>
<keyword evidence="3 10" id="KW-0963">Cytoplasm</keyword>
<dbReference type="InterPro" id="IPR016700">
    <property type="entry name" value="3hydroanth_dOase_met"/>
</dbReference>
<evidence type="ECO:0000256" key="3">
    <source>
        <dbReference type="ARBA" id="ARBA00022490"/>
    </source>
</evidence>
<dbReference type="PANTHER" id="PTHR15497:SF1">
    <property type="entry name" value="3-HYDROXYANTHRANILATE 3,4-DIOXYGENASE"/>
    <property type="match status" value="1"/>
</dbReference>
<feature type="binding site" evidence="10">
    <location>
        <position position="56"/>
    </location>
    <ligand>
        <name>Fe cation</name>
        <dbReference type="ChEBI" id="CHEBI:24875"/>
        <note>catalytic</note>
    </ligand>
</feature>
<protein>
    <recommendedName>
        <fullName evidence="10">3-hydroxyanthranilate 3,4-dioxygenase</fullName>
        <ecNumber evidence="10">1.13.11.6</ecNumber>
    </recommendedName>
    <alternativeName>
        <fullName evidence="10">3-hydroxyanthranilate oxygenase</fullName>
        <shortName evidence="10">3-HAO</shortName>
    </alternativeName>
    <alternativeName>
        <fullName evidence="10">3-hydroxyanthranilic acid dioxygenase</fullName>
        <shortName evidence="10">HAD</shortName>
    </alternativeName>
</protein>
<keyword evidence="5 10" id="KW-0479">Metal-binding</keyword>
<evidence type="ECO:0000256" key="6">
    <source>
        <dbReference type="ARBA" id="ARBA00022964"/>
    </source>
</evidence>
<feature type="binding site" evidence="10">
    <location>
        <position position="56"/>
    </location>
    <ligand>
        <name>substrate</name>
    </ligand>
</feature>
<comment type="pathway">
    <text evidence="10">Cofactor biosynthesis; NAD(+) biosynthesis; quinolinate from L-kynurenine: step 3/3.</text>
</comment>
<feature type="binding site" evidence="10">
    <location>
        <position position="46"/>
    </location>
    <ligand>
        <name>O2</name>
        <dbReference type="ChEBI" id="CHEBI:15379"/>
    </ligand>
</feature>
<evidence type="ECO:0000313" key="11">
    <source>
        <dbReference type="EMBL" id="CAC80027.1"/>
    </source>
</evidence>
<proteinExistence type="evidence at transcript level"/>
<dbReference type="GO" id="GO:0006569">
    <property type="term" value="P:L-tryptophan catabolic process"/>
    <property type="evidence" value="ECO:0007669"/>
    <property type="project" value="UniProtKB-UniRule"/>
</dbReference>
<comment type="caution">
    <text evidence="10">Lacks conserved residue(s) required for the propagation of feature annotation.</text>
</comment>
<keyword evidence="8 10" id="KW-0408">Iron</keyword>
<name>Q8WPV9_SUBDO</name>
<keyword evidence="6 10" id="KW-0223">Dioxygenase</keyword>
<evidence type="ECO:0000256" key="7">
    <source>
        <dbReference type="ARBA" id="ARBA00023002"/>
    </source>
</evidence>
<dbReference type="HAMAP" id="MF_00825">
    <property type="entry name" value="3_HAO"/>
    <property type="match status" value="1"/>
</dbReference>
<organism evidence="11">
    <name type="scientific">Suberites domuncula</name>
    <name type="common">Sponge</name>
    <dbReference type="NCBI Taxonomy" id="55567"/>
    <lineage>
        <taxon>Eukaryota</taxon>
        <taxon>Metazoa</taxon>
        <taxon>Porifera</taxon>
        <taxon>Demospongiae</taxon>
        <taxon>Heteroscleromorpha</taxon>
        <taxon>Suberitida</taxon>
        <taxon>Suberitidae</taxon>
        <taxon>Suberites</taxon>
    </lineage>
</organism>
<dbReference type="GO" id="GO:0034354">
    <property type="term" value="P:'de novo' NAD+ biosynthetic process from L-tryptophan"/>
    <property type="evidence" value="ECO:0007669"/>
    <property type="project" value="UniProtKB-UniRule"/>
</dbReference>
<evidence type="ECO:0000256" key="8">
    <source>
        <dbReference type="ARBA" id="ARBA00023004"/>
    </source>
</evidence>
<dbReference type="EC" id="1.13.11.6" evidence="10"/>
<comment type="function">
    <text evidence="2 10">Catalyzes the oxidative ring opening of 3-hydroxyanthranilate to 2-amino-3-carboxymuconate semialdehyde, which spontaneously cyclizes to quinolinate.</text>
</comment>
<dbReference type="GO" id="GO:0008198">
    <property type="term" value="F:ferrous iron binding"/>
    <property type="evidence" value="ECO:0007669"/>
    <property type="project" value="UniProtKB-UniRule"/>
</dbReference>
<evidence type="ECO:0000256" key="2">
    <source>
        <dbReference type="ARBA" id="ARBA00002752"/>
    </source>
</evidence>
<feature type="binding site" evidence="10">
    <location>
        <position position="98"/>
    </location>
    <ligand>
        <name>substrate</name>
    </ligand>
</feature>
<evidence type="ECO:0000256" key="9">
    <source>
        <dbReference type="ARBA" id="ARBA00052793"/>
    </source>
</evidence>
<dbReference type="GO" id="GO:0000334">
    <property type="term" value="F:3-hydroxyanthranilate 3,4-dioxygenase activity"/>
    <property type="evidence" value="ECO:0007669"/>
    <property type="project" value="UniProtKB-UniRule"/>
</dbReference>
<evidence type="ECO:0000256" key="4">
    <source>
        <dbReference type="ARBA" id="ARBA00022642"/>
    </source>
</evidence>
<feature type="binding site" evidence="10">
    <location>
        <position position="108"/>
    </location>
    <ligand>
        <name>substrate</name>
    </ligand>
</feature>
<dbReference type="PANTHER" id="PTHR15497">
    <property type="entry name" value="3-HYDROXYANTHRANILATE 3,4-DIOXYGENASE"/>
    <property type="match status" value="1"/>
</dbReference>
<keyword evidence="4 10" id="KW-0662">Pyridine nucleotide biosynthesis</keyword>
<feature type="region of interest" description="Domain A (catalytic)" evidence="10">
    <location>
        <begin position="1"/>
        <end position="164"/>
    </location>
</feature>
<dbReference type="EMBL" id="AJ298053">
    <property type="protein sequence ID" value="CAC80027.1"/>
    <property type="molecule type" value="mRNA"/>
</dbReference>
<dbReference type="CDD" id="cd06123">
    <property type="entry name" value="cupin_HAO"/>
    <property type="match status" value="1"/>
</dbReference>
<dbReference type="AlphaFoldDB" id="Q8WPV9"/>
<dbReference type="GO" id="GO:0043420">
    <property type="term" value="P:anthranilate metabolic process"/>
    <property type="evidence" value="ECO:0007669"/>
    <property type="project" value="UniProtKB-UniRule"/>
</dbReference>
<feature type="binding site" evidence="10">
    <location>
        <position position="94"/>
    </location>
    <ligand>
        <name>Fe cation</name>
        <dbReference type="ChEBI" id="CHEBI:24875"/>
        <note>catalytic</note>
    </ligand>
</feature>
<sequence length="288" mass="32225">MAGLEIINVDRRVEENKGSFLPPVCNKLMHGAGQLKVMFIGGPNQRKDYHIEEGEEFFLQLKGDMCLKIVEKDAHKDVNIKEGECYLHPSRIPHSPQRFDNTVGLVIERDRSKDETDGLRYYVDGTTDPLWEEWFYCYDLGSQLGPVIKKYFASEEHKNGSPPAGKVFPKPPVDIDVTTTTHEPFSLHKWIADNKDEITKNGSKALFSNGEFQIIVWGEREQVGENIGASETFLWQLEGEADVTSTTGTGKLTKQDSVLLKAGDKFTVRRAPGSIGVSVATNPLANKK</sequence>